<accession>E3S4S1</accession>
<name>E3S4S1_PYRTT</name>
<dbReference type="OrthoDB" id="2993351at2759"/>
<dbReference type="PANTHER" id="PTHR40780">
    <property type="entry name" value="DUF3669 DOMAIN-CONTAINING PROTEIN"/>
    <property type="match status" value="1"/>
</dbReference>
<dbReference type="Pfam" id="PF12417">
    <property type="entry name" value="DUF3669"/>
    <property type="match status" value="1"/>
</dbReference>
<evidence type="ECO:0000259" key="2">
    <source>
        <dbReference type="Pfam" id="PF12417"/>
    </source>
</evidence>
<reference evidence="3 4" key="1">
    <citation type="journal article" date="2010" name="Genome Biol.">
        <title>A first genome assembly of the barley fungal pathogen Pyrenophora teres f. teres.</title>
        <authorList>
            <person name="Ellwood S.R."/>
            <person name="Liu Z."/>
            <person name="Syme R.A."/>
            <person name="Lai Z."/>
            <person name="Hane J.K."/>
            <person name="Keiper F."/>
            <person name="Moffat C.S."/>
            <person name="Oliver R.P."/>
            <person name="Friesen T.L."/>
        </authorList>
    </citation>
    <scope>NUCLEOTIDE SEQUENCE [LARGE SCALE GENOMIC DNA]</scope>
    <source>
        <strain evidence="3 4">0-1</strain>
    </source>
</reference>
<dbReference type="KEGG" id="pte:PTT_17604"/>
<feature type="region of interest" description="Disordered" evidence="1">
    <location>
        <begin position="378"/>
        <end position="398"/>
    </location>
</feature>
<proteinExistence type="predicted"/>
<sequence>MSSPPPVGSPAHPQGRKRGMIISEASGSTDYGSRSASLAVAMERSLQLEQQLAQEADATSAEQALQRMLSLRSVISTTSSFAERQQGAVGKVTNFREIGKGSIGVIFEHPGTIRCYKLPLLDDSTKIWNNYAMHTGIYEGFSEARKYLHVAVRIPEMYWFANEQTSGFWDENLNKFPFTTTFPKKSRDALCMERVLPLPRPLRHLLIEKYCMGDKEEAKSYEPNQDCLVRPILGRRRFGSGKIGFSLRNFRLHLDQFEELNLNIEEYLYAMADAMATLHCIARVDAMDIEFVIGSTPSEMQSGGACLTSADIKKMKPGSSTFEMVSAKDFTNREICLWALDFDAYRSITIDPVGSNGKYRCIGKGFCGSIWTVESSQDKDNQQTAIKREDGGPGRSVTNDYKIHSQILRSELQQLPSVPLSIPQCHKLVQPEDPWWNSSLQQFPPGYSACRALISERIPKVPRSISDKIVDLFCAGNDRLSDFVKGNPDDDACLIRPYLGRRRRHRQEETSKSRFQSFSLRNVPLHIDQMEGLGLDVKSYAETMAEALALMHWGAKIDANDVEYVLAPPRLGHANSSTFQSDYLGSHCMWILDFDCCRPIELDEHGVDQACAAFFKNDPFYPRPGTGEAADEELWLVFKQTFLESSQRILGEAGREKWFLADRLMKMIEEEGHARRR</sequence>
<gene>
    <name evidence="3" type="ORF">PTT_17604</name>
</gene>
<evidence type="ECO:0000313" key="3">
    <source>
        <dbReference type="EMBL" id="EFQ87026.1"/>
    </source>
</evidence>
<dbReference type="AlphaFoldDB" id="E3S4S1"/>
<evidence type="ECO:0000313" key="4">
    <source>
        <dbReference type="Proteomes" id="UP000001067"/>
    </source>
</evidence>
<dbReference type="HOGENOM" id="CLU_406041_0_0_1"/>
<protein>
    <recommendedName>
        <fullName evidence="2">DUF3669 domain-containing protein</fullName>
    </recommendedName>
</protein>
<dbReference type="PANTHER" id="PTHR40780:SF3">
    <property type="entry name" value="DUF3669 DOMAIN-CONTAINING PROTEIN"/>
    <property type="match status" value="1"/>
</dbReference>
<keyword evidence="4" id="KW-1185">Reference proteome</keyword>
<dbReference type="eggNOG" id="ENOG502SHT4">
    <property type="taxonomic scope" value="Eukaryota"/>
</dbReference>
<dbReference type="EMBL" id="GL537203">
    <property type="protein sequence ID" value="EFQ87026.1"/>
    <property type="molecule type" value="Genomic_DNA"/>
</dbReference>
<organism evidence="4">
    <name type="scientific">Pyrenophora teres f. teres (strain 0-1)</name>
    <name type="common">Barley net blotch fungus</name>
    <name type="synonym">Drechslera teres f. teres</name>
    <dbReference type="NCBI Taxonomy" id="861557"/>
    <lineage>
        <taxon>Eukaryota</taxon>
        <taxon>Fungi</taxon>
        <taxon>Dikarya</taxon>
        <taxon>Ascomycota</taxon>
        <taxon>Pezizomycotina</taxon>
        <taxon>Dothideomycetes</taxon>
        <taxon>Pleosporomycetidae</taxon>
        <taxon>Pleosporales</taxon>
        <taxon>Pleosporineae</taxon>
        <taxon>Pleosporaceae</taxon>
        <taxon>Pyrenophora</taxon>
    </lineage>
</organism>
<evidence type="ECO:0000256" key="1">
    <source>
        <dbReference type="SAM" id="MobiDB-lite"/>
    </source>
</evidence>
<feature type="compositionally biased region" description="Basic and acidic residues" evidence="1">
    <location>
        <begin position="378"/>
        <end position="392"/>
    </location>
</feature>
<dbReference type="InterPro" id="IPR022137">
    <property type="entry name" value="Znf_prot_DUF3669"/>
</dbReference>
<dbReference type="Proteomes" id="UP000001067">
    <property type="component" value="Unassembled WGS sequence"/>
</dbReference>
<feature type="domain" description="DUF3669" evidence="2">
    <location>
        <begin position="589"/>
        <end position="652"/>
    </location>
</feature>